<dbReference type="InterPro" id="IPR003649">
    <property type="entry name" value="Bbox_C"/>
</dbReference>
<keyword evidence="6" id="KW-1185">Reference proteome</keyword>
<evidence type="ECO:0000256" key="2">
    <source>
        <dbReference type="PROSITE-ProRule" id="PRU00087"/>
    </source>
</evidence>
<dbReference type="InterPro" id="IPR013783">
    <property type="entry name" value="Ig-like_fold"/>
</dbReference>
<dbReference type="PANTHER" id="PTHR25462">
    <property type="entry name" value="BONUS, ISOFORM C-RELATED"/>
    <property type="match status" value="1"/>
</dbReference>
<evidence type="ECO:0000313" key="6">
    <source>
        <dbReference type="Proteomes" id="UP001163046"/>
    </source>
</evidence>
<dbReference type="AlphaFoldDB" id="A0A9X0DAM8"/>
<feature type="signal peptide" evidence="3">
    <location>
        <begin position="1"/>
        <end position="26"/>
    </location>
</feature>
<dbReference type="Proteomes" id="UP001163046">
    <property type="component" value="Unassembled WGS sequence"/>
</dbReference>
<name>A0A9X0DAM8_9CNID</name>
<proteinExistence type="predicted"/>
<protein>
    <recommendedName>
        <fullName evidence="4">B box-type domain-containing protein</fullName>
    </recommendedName>
</protein>
<dbReference type="InterPro" id="IPR000315">
    <property type="entry name" value="Znf_B-box"/>
</dbReference>
<feature type="chain" id="PRO_5040862686" description="B box-type domain-containing protein" evidence="3">
    <location>
        <begin position="27"/>
        <end position="682"/>
    </location>
</feature>
<evidence type="ECO:0000259" key="4">
    <source>
        <dbReference type="PROSITE" id="PS50119"/>
    </source>
</evidence>
<accession>A0A9X0DAM8</accession>
<dbReference type="PROSITE" id="PS50194">
    <property type="entry name" value="FILAMIN_REPEAT"/>
    <property type="match status" value="1"/>
</dbReference>
<reference evidence="5" key="1">
    <citation type="submission" date="2023-01" db="EMBL/GenBank/DDBJ databases">
        <title>Genome assembly of the deep-sea coral Lophelia pertusa.</title>
        <authorList>
            <person name="Herrera S."/>
            <person name="Cordes E."/>
        </authorList>
    </citation>
    <scope>NUCLEOTIDE SEQUENCE</scope>
    <source>
        <strain evidence="5">USNM1676648</strain>
        <tissue evidence="5">Polyp</tissue>
    </source>
</reference>
<evidence type="ECO:0000256" key="1">
    <source>
        <dbReference type="PROSITE-ProRule" id="PRU00024"/>
    </source>
</evidence>
<dbReference type="PROSITE" id="PS50119">
    <property type="entry name" value="ZF_BBOX"/>
    <property type="match status" value="1"/>
</dbReference>
<evidence type="ECO:0000313" key="5">
    <source>
        <dbReference type="EMBL" id="KAJ7392711.1"/>
    </source>
</evidence>
<keyword evidence="1" id="KW-0862">Zinc</keyword>
<comment type="caution">
    <text evidence="5">The sequence shown here is derived from an EMBL/GenBank/DDBJ whole genome shotgun (WGS) entry which is preliminary data.</text>
</comment>
<dbReference type="Gene3D" id="3.30.160.60">
    <property type="entry name" value="Classic Zinc Finger"/>
    <property type="match status" value="1"/>
</dbReference>
<dbReference type="SMART" id="SM00336">
    <property type="entry name" value="BBOX"/>
    <property type="match status" value="2"/>
</dbReference>
<dbReference type="GO" id="GO:0061630">
    <property type="term" value="F:ubiquitin protein ligase activity"/>
    <property type="evidence" value="ECO:0007669"/>
    <property type="project" value="TreeGrafter"/>
</dbReference>
<dbReference type="SMART" id="SM00502">
    <property type="entry name" value="BBC"/>
    <property type="match status" value="1"/>
</dbReference>
<organism evidence="5 6">
    <name type="scientific">Desmophyllum pertusum</name>
    <dbReference type="NCBI Taxonomy" id="174260"/>
    <lineage>
        <taxon>Eukaryota</taxon>
        <taxon>Metazoa</taxon>
        <taxon>Cnidaria</taxon>
        <taxon>Anthozoa</taxon>
        <taxon>Hexacorallia</taxon>
        <taxon>Scleractinia</taxon>
        <taxon>Caryophylliina</taxon>
        <taxon>Caryophylliidae</taxon>
        <taxon>Desmophyllum</taxon>
    </lineage>
</organism>
<dbReference type="Pfam" id="PF00643">
    <property type="entry name" value="zf-B_box"/>
    <property type="match status" value="1"/>
</dbReference>
<dbReference type="Pfam" id="PF00630">
    <property type="entry name" value="Filamin"/>
    <property type="match status" value="1"/>
</dbReference>
<gene>
    <name evidence="5" type="ORF">OS493_010364</name>
</gene>
<keyword evidence="3" id="KW-0732">Signal</keyword>
<dbReference type="SUPFAM" id="SSF81296">
    <property type="entry name" value="E set domains"/>
    <property type="match status" value="1"/>
</dbReference>
<evidence type="ECO:0000256" key="3">
    <source>
        <dbReference type="SAM" id="SignalP"/>
    </source>
</evidence>
<dbReference type="PANTHER" id="PTHR25462:SF291">
    <property type="entry name" value="E3 UBIQUITIN-PROTEIN LIGASE TRIM45"/>
    <property type="match status" value="1"/>
</dbReference>
<feature type="repeat" description="Filamin" evidence="2">
    <location>
        <begin position="300"/>
        <end position="404"/>
    </location>
</feature>
<dbReference type="EMBL" id="MU825400">
    <property type="protein sequence ID" value="KAJ7392711.1"/>
    <property type="molecule type" value="Genomic_DNA"/>
</dbReference>
<dbReference type="InterPro" id="IPR014756">
    <property type="entry name" value="Ig_E-set"/>
</dbReference>
<feature type="domain" description="B box-type" evidence="4">
    <location>
        <begin position="92"/>
        <end position="133"/>
    </location>
</feature>
<dbReference type="InterPro" id="IPR017868">
    <property type="entry name" value="Filamin/ABP280_repeat-like"/>
</dbReference>
<keyword evidence="1" id="KW-0479">Metal-binding</keyword>
<dbReference type="Gene3D" id="4.10.830.40">
    <property type="match status" value="1"/>
</dbReference>
<sequence>MVWIPQGKVDSLLVNFFLNNLLSVVSLHGDSEDSNLECDNCESGDPPVNRCATCCHFLCEFCTQGHRRGRGTRSHNLMSLEEAKQMGSVAVMKPCFCKEHQGELIKLFCETCDEVICRDCTIVKHRDHKYTFVNDAFSKGKESVLKILSETKTKASTLKEALDGVSEMKRNVQSHAEQTLREVITCFQELTTHLNTRCEELIHDIEELRKSKLKSLEIQQGELETALGSVESSVEFTERALENGSEVEILNMHKQMSCRLQELNSAEWKLEPCADDAMKFKAQDKQLKQEVATFGVITDVATHAGTSTVTMGHGSEGVMYNTLCGQSVEFTIIAKERNGRKRIQGGDIFEVEICTEAGEIVFNDSSKDCGNGTHSFHFTPNQLDMLYQLSVELNGCHVNGSPFTWFNEIWNLCSEVRDVRGANTSYIQLTTDCMKDCITAKYCWQQQPSYPNYGDVVGLQHSGRHQQQSYRHYGNRNIVWRQRSDSHQQQSSNPHYGNRNIVWRQRSDSHQQQSLYPHYGTRNIVGRGWHQQQSYLHYGNVVQQLSGGRSRISGNVSAEFAFGVGVSPETRCPCESQWTWKSGHKCQPSSQPQQSTFTNCMNNDIIEFYLDCDNKTLMMYNQRSKEFDTWEGLQGEVRPMFEMYRVGDALSLPCLLMLEVNKNEPEREEDANVDYEYEEDVW</sequence>
<keyword evidence="1" id="KW-0863">Zinc-finger</keyword>
<dbReference type="Gene3D" id="2.60.40.10">
    <property type="entry name" value="Immunoglobulins"/>
    <property type="match status" value="1"/>
</dbReference>
<dbReference type="OrthoDB" id="5958390at2759"/>
<dbReference type="GO" id="GO:0008270">
    <property type="term" value="F:zinc ion binding"/>
    <property type="evidence" value="ECO:0007669"/>
    <property type="project" value="UniProtKB-KW"/>
</dbReference>
<dbReference type="InterPro" id="IPR047153">
    <property type="entry name" value="TRIM45/56/19-like"/>
</dbReference>
<dbReference type="SUPFAM" id="SSF57845">
    <property type="entry name" value="B-box zinc-binding domain"/>
    <property type="match status" value="1"/>
</dbReference>